<keyword evidence="6 8" id="KW-0687">Ribonucleoprotein</keyword>
<dbReference type="InterPro" id="IPR002222">
    <property type="entry name" value="Ribosomal_uS19"/>
</dbReference>
<keyword evidence="5 8" id="KW-0689">Ribosomal protein</keyword>
<dbReference type="GeneID" id="98062599"/>
<dbReference type="RefSeq" id="WP_102365566.1">
    <property type="nucleotide sequence ID" value="NZ_CP020991.1"/>
</dbReference>
<dbReference type="InterPro" id="IPR005732">
    <property type="entry name" value="Ribosomal_uS19_bac-type"/>
</dbReference>
<evidence type="ECO:0000256" key="5">
    <source>
        <dbReference type="ARBA" id="ARBA00022980"/>
    </source>
</evidence>
<sequence length="90" mass="10000">MGRSVKKGPFVDQKLLARIVAMNEKNEKNVLKTWSRASTIFPEMVGHTIAVYDGRKHVPVYVSEDMVGHKLGEFAPTRTYRGHAGAKTTG</sequence>
<dbReference type="SUPFAM" id="SSF54570">
    <property type="entry name" value="Ribosomal protein S19"/>
    <property type="match status" value="1"/>
</dbReference>
<dbReference type="GO" id="GO:0006412">
    <property type="term" value="P:translation"/>
    <property type="evidence" value="ECO:0007669"/>
    <property type="project" value="UniProtKB-UniRule"/>
</dbReference>
<reference evidence="10 11" key="1">
    <citation type="submission" date="2017-04" db="EMBL/GenBank/DDBJ databases">
        <title>Monoglobus pectinilyticus 14 draft genome.</title>
        <authorList>
            <person name="Kim C."/>
            <person name="Rosendale D.I."/>
            <person name="Kelly W.J."/>
            <person name="Tannock G.W."/>
            <person name="Patchett M.L."/>
            <person name="Jordens J.Z."/>
        </authorList>
    </citation>
    <scope>NUCLEOTIDE SEQUENCE [LARGE SCALE GENOMIC DNA]</scope>
    <source>
        <strain evidence="10 11">14</strain>
    </source>
</reference>
<dbReference type="PROSITE" id="PS00323">
    <property type="entry name" value="RIBOSOMAL_S19"/>
    <property type="match status" value="1"/>
</dbReference>
<evidence type="ECO:0000256" key="4">
    <source>
        <dbReference type="ARBA" id="ARBA00022884"/>
    </source>
</evidence>
<evidence type="ECO:0000256" key="7">
    <source>
        <dbReference type="ARBA" id="ARBA00035163"/>
    </source>
</evidence>
<gene>
    <name evidence="8" type="primary">rpsS</name>
    <name evidence="10" type="ORF">B9O19_01193</name>
</gene>
<dbReference type="NCBIfam" id="TIGR01050">
    <property type="entry name" value="rpsS_bact"/>
    <property type="match status" value="1"/>
</dbReference>
<dbReference type="PRINTS" id="PR00975">
    <property type="entry name" value="RIBOSOMALS19"/>
</dbReference>
<keyword evidence="3 8" id="KW-0699">rRNA-binding</keyword>
<dbReference type="GO" id="GO:0000028">
    <property type="term" value="P:ribosomal small subunit assembly"/>
    <property type="evidence" value="ECO:0007669"/>
    <property type="project" value="TreeGrafter"/>
</dbReference>
<dbReference type="InterPro" id="IPR020934">
    <property type="entry name" value="Ribosomal_uS19_CS"/>
</dbReference>
<dbReference type="GO" id="GO:0019843">
    <property type="term" value="F:rRNA binding"/>
    <property type="evidence" value="ECO:0007669"/>
    <property type="project" value="UniProtKB-UniRule"/>
</dbReference>
<evidence type="ECO:0000256" key="6">
    <source>
        <dbReference type="ARBA" id="ARBA00023274"/>
    </source>
</evidence>
<comment type="similarity">
    <text evidence="2 8 9">Belongs to the universal ribosomal protein uS19 family.</text>
</comment>
<dbReference type="FunFam" id="3.30.860.10:FF:000001">
    <property type="entry name" value="30S ribosomal protein S19"/>
    <property type="match status" value="1"/>
</dbReference>
<evidence type="ECO:0000256" key="2">
    <source>
        <dbReference type="ARBA" id="ARBA00007345"/>
    </source>
</evidence>
<organism evidence="10 11">
    <name type="scientific">Monoglobus pectinilyticus</name>
    <dbReference type="NCBI Taxonomy" id="1981510"/>
    <lineage>
        <taxon>Bacteria</taxon>
        <taxon>Bacillati</taxon>
        <taxon>Bacillota</taxon>
        <taxon>Clostridia</taxon>
        <taxon>Monoglobales</taxon>
        <taxon>Monoglobaceae</taxon>
        <taxon>Monoglobus</taxon>
    </lineage>
</organism>
<dbReference type="Proteomes" id="UP000235589">
    <property type="component" value="Chromosome"/>
</dbReference>
<dbReference type="EMBL" id="CP020991">
    <property type="protein sequence ID" value="AUO19354.1"/>
    <property type="molecule type" value="Genomic_DNA"/>
</dbReference>
<dbReference type="OrthoDB" id="9797833at2"/>
<dbReference type="GO" id="GO:0005737">
    <property type="term" value="C:cytoplasm"/>
    <property type="evidence" value="ECO:0007669"/>
    <property type="project" value="UniProtKB-ARBA"/>
</dbReference>
<dbReference type="Gene3D" id="3.30.860.10">
    <property type="entry name" value="30s Ribosomal Protein S19, Chain A"/>
    <property type="match status" value="1"/>
</dbReference>
<keyword evidence="11" id="KW-1185">Reference proteome</keyword>
<keyword evidence="4 8" id="KW-0694">RNA-binding</keyword>
<evidence type="ECO:0000256" key="9">
    <source>
        <dbReference type="RuleBase" id="RU003485"/>
    </source>
</evidence>
<dbReference type="PANTHER" id="PTHR11880">
    <property type="entry name" value="RIBOSOMAL PROTEIN S19P FAMILY MEMBER"/>
    <property type="match status" value="1"/>
</dbReference>
<evidence type="ECO:0000256" key="1">
    <source>
        <dbReference type="ARBA" id="ARBA00003239"/>
    </source>
</evidence>
<dbReference type="InterPro" id="IPR023575">
    <property type="entry name" value="Ribosomal_uS19_SF"/>
</dbReference>
<evidence type="ECO:0000256" key="8">
    <source>
        <dbReference type="HAMAP-Rule" id="MF_00531"/>
    </source>
</evidence>
<evidence type="ECO:0000313" key="10">
    <source>
        <dbReference type="EMBL" id="AUO19354.1"/>
    </source>
</evidence>
<proteinExistence type="inferred from homology"/>
<comment type="function">
    <text evidence="1 8">Protein S19 forms a complex with S13 that binds strongly to the 16S ribosomal RNA.</text>
</comment>
<dbReference type="KEGG" id="mpec:B9O19_01193"/>
<dbReference type="AlphaFoldDB" id="A0A2K9P250"/>
<dbReference type="GO" id="GO:0003735">
    <property type="term" value="F:structural constituent of ribosome"/>
    <property type="evidence" value="ECO:0007669"/>
    <property type="project" value="InterPro"/>
</dbReference>
<protein>
    <recommendedName>
        <fullName evidence="7 8">Small ribosomal subunit protein uS19</fullName>
    </recommendedName>
</protein>
<dbReference type="PANTHER" id="PTHR11880:SF8">
    <property type="entry name" value="SMALL RIBOSOMAL SUBUNIT PROTEIN US19M"/>
    <property type="match status" value="1"/>
</dbReference>
<name>A0A2K9P250_9FIRM</name>
<evidence type="ECO:0000313" key="11">
    <source>
        <dbReference type="Proteomes" id="UP000235589"/>
    </source>
</evidence>
<dbReference type="PIRSF" id="PIRSF002144">
    <property type="entry name" value="Ribosomal_S19"/>
    <property type="match status" value="1"/>
</dbReference>
<evidence type="ECO:0000256" key="3">
    <source>
        <dbReference type="ARBA" id="ARBA00022730"/>
    </source>
</evidence>
<dbReference type="GO" id="GO:0015935">
    <property type="term" value="C:small ribosomal subunit"/>
    <property type="evidence" value="ECO:0007669"/>
    <property type="project" value="InterPro"/>
</dbReference>
<dbReference type="Pfam" id="PF00203">
    <property type="entry name" value="Ribosomal_S19"/>
    <property type="match status" value="1"/>
</dbReference>
<accession>A0A2K9P250</accession>
<dbReference type="HAMAP" id="MF_00531">
    <property type="entry name" value="Ribosomal_uS19"/>
    <property type="match status" value="1"/>
</dbReference>